<dbReference type="Proteomes" id="UP000014760">
    <property type="component" value="Unassembled WGS sequence"/>
</dbReference>
<feature type="transmembrane region" description="Helical" evidence="10">
    <location>
        <begin position="286"/>
        <end position="303"/>
    </location>
</feature>
<gene>
    <name evidence="12" type="ORF">CAPTEDRAFT_202999</name>
</gene>
<feature type="transmembrane region" description="Helical" evidence="10">
    <location>
        <begin position="106"/>
        <end position="139"/>
    </location>
</feature>
<name>R7TML4_CAPTE</name>
<keyword evidence="8" id="KW-0325">Glycoprotein</keyword>
<dbReference type="Pfam" id="PF00001">
    <property type="entry name" value="7tm_1"/>
    <property type="match status" value="1"/>
</dbReference>
<protein>
    <recommendedName>
        <fullName evidence="11">G-protein coupled receptors family 1 profile domain-containing protein</fullName>
    </recommendedName>
</protein>
<dbReference type="EMBL" id="KB309217">
    <property type="protein sequence ID" value="ELT95113.1"/>
    <property type="molecule type" value="Genomic_DNA"/>
</dbReference>
<dbReference type="PROSITE" id="PS50262">
    <property type="entry name" value="G_PROTEIN_RECEP_F1_2"/>
    <property type="match status" value="1"/>
</dbReference>
<keyword evidence="7" id="KW-0675">Receptor</keyword>
<evidence type="ECO:0000313" key="12">
    <source>
        <dbReference type="EMBL" id="ELT95113.1"/>
    </source>
</evidence>
<evidence type="ECO:0000256" key="9">
    <source>
        <dbReference type="ARBA" id="ARBA00023224"/>
    </source>
</evidence>
<dbReference type="OMA" id="LRIASSX"/>
<accession>R7TML4</accession>
<dbReference type="HOGENOM" id="CLU_009579_19_0_1"/>
<evidence type="ECO:0000256" key="10">
    <source>
        <dbReference type="SAM" id="Phobius"/>
    </source>
</evidence>
<proteinExistence type="predicted"/>
<keyword evidence="2" id="KW-1003">Cell membrane</keyword>
<reference evidence="14" key="1">
    <citation type="submission" date="2012-12" db="EMBL/GenBank/DDBJ databases">
        <authorList>
            <person name="Hellsten U."/>
            <person name="Grimwood J."/>
            <person name="Chapman J.A."/>
            <person name="Shapiro H."/>
            <person name="Aerts A."/>
            <person name="Otillar R.P."/>
            <person name="Terry A.Y."/>
            <person name="Boore J.L."/>
            <person name="Simakov O."/>
            <person name="Marletaz F."/>
            <person name="Cho S.-J."/>
            <person name="Edsinger-Gonzales E."/>
            <person name="Havlak P."/>
            <person name="Kuo D.-H."/>
            <person name="Larsson T."/>
            <person name="Lv J."/>
            <person name="Arendt D."/>
            <person name="Savage R."/>
            <person name="Osoegawa K."/>
            <person name="de Jong P."/>
            <person name="Lindberg D.R."/>
            <person name="Seaver E.C."/>
            <person name="Weisblat D.A."/>
            <person name="Putnam N.H."/>
            <person name="Grigoriev I.V."/>
            <person name="Rokhsar D.S."/>
        </authorList>
    </citation>
    <scope>NUCLEOTIDE SEQUENCE</scope>
    <source>
        <strain evidence="14">I ESC-2004</strain>
    </source>
</reference>
<evidence type="ECO:0000256" key="3">
    <source>
        <dbReference type="ARBA" id="ARBA00022692"/>
    </source>
</evidence>
<evidence type="ECO:0000256" key="4">
    <source>
        <dbReference type="ARBA" id="ARBA00022989"/>
    </source>
</evidence>
<dbReference type="OrthoDB" id="5982433at2759"/>
<evidence type="ECO:0000256" key="5">
    <source>
        <dbReference type="ARBA" id="ARBA00023040"/>
    </source>
</evidence>
<keyword evidence="9" id="KW-0807">Transducer</keyword>
<feature type="domain" description="G-protein coupled receptors family 1 profile" evidence="11">
    <location>
        <begin position="44"/>
        <end position="298"/>
    </location>
</feature>
<feature type="transmembrane region" description="Helical" evidence="10">
    <location>
        <begin position="26"/>
        <end position="52"/>
    </location>
</feature>
<dbReference type="CDD" id="cd00637">
    <property type="entry name" value="7tm_classA_rhodopsin-like"/>
    <property type="match status" value="1"/>
</dbReference>
<evidence type="ECO:0000259" key="11">
    <source>
        <dbReference type="PROSITE" id="PS50262"/>
    </source>
</evidence>
<keyword evidence="14" id="KW-1185">Reference proteome</keyword>
<feature type="transmembrane region" description="Helical" evidence="10">
    <location>
        <begin position="238"/>
        <end position="266"/>
    </location>
</feature>
<evidence type="ECO:0000256" key="7">
    <source>
        <dbReference type="ARBA" id="ARBA00023170"/>
    </source>
</evidence>
<evidence type="ECO:0000256" key="8">
    <source>
        <dbReference type="ARBA" id="ARBA00023180"/>
    </source>
</evidence>
<keyword evidence="6 10" id="KW-0472">Membrane</keyword>
<reference evidence="12 14" key="2">
    <citation type="journal article" date="2013" name="Nature">
        <title>Insights into bilaterian evolution from three spiralian genomes.</title>
        <authorList>
            <person name="Simakov O."/>
            <person name="Marletaz F."/>
            <person name="Cho S.J."/>
            <person name="Edsinger-Gonzales E."/>
            <person name="Havlak P."/>
            <person name="Hellsten U."/>
            <person name="Kuo D.H."/>
            <person name="Larsson T."/>
            <person name="Lv J."/>
            <person name="Arendt D."/>
            <person name="Savage R."/>
            <person name="Osoegawa K."/>
            <person name="de Jong P."/>
            <person name="Grimwood J."/>
            <person name="Chapman J.A."/>
            <person name="Shapiro H."/>
            <person name="Aerts A."/>
            <person name="Otillar R.P."/>
            <person name="Terry A.Y."/>
            <person name="Boore J.L."/>
            <person name="Grigoriev I.V."/>
            <person name="Lindberg D.R."/>
            <person name="Seaver E.C."/>
            <person name="Weisblat D.A."/>
            <person name="Putnam N.H."/>
            <person name="Rokhsar D.S."/>
        </authorList>
    </citation>
    <scope>NUCLEOTIDE SEQUENCE</scope>
    <source>
        <strain evidence="12 14">I ESC-2004</strain>
    </source>
</reference>
<dbReference type="EMBL" id="AMQN01002441">
    <property type="status" value="NOT_ANNOTATED_CDS"/>
    <property type="molecule type" value="Genomic_DNA"/>
</dbReference>
<dbReference type="InterPro" id="IPR000276">
    <property type="entry name" value="GPCR_Rhodpsn"/>
</dbReference>
<evidence type="ECO:0000256" key="6">
    <source>
        <dbReference type="ARBA" id="ARBA00023136"/>
    </source>
</evidence>
<feature type="transmembrane region" description="Helical" evidence="10">
    <location>
        <begin position="190"/>
        <end position="217"/>
    </location>
</feature>
<feature type="transmembrane region" description="Helical" evidence="10">
    <location>
        <begin position="64"/>
        <end position="86"/>
    </location>
</feature>
<dbReference type="EnsemblMetazoa" id="CapteT202999">
    <property type="protein sequence ID" value="CapteP202999"/>
    <property type="gene ID" value="CapteG202999"/>
</dbReference>
<organism evidence="12">
    <name type="scientific">Capitella teleta</name>
    <name type="common">Polychaete worm</name>
    <dbReference type="NCBI Taxonomy" id="283909"/>
    <lineage>
        <taxon>Eukaryota</taxon>
        <taxon>Metazoa</taxon>
        <taxon>Spiralia</taxon>
        <taxon>Lophotrochozoa</taxon>
        <taxon>Annelida</taxon>
        <taxon>Polychaeta</taxon>
        <taxon>Sedentaria</taxon>
        <taxon>Scolecida</taxon>
        <taxon>Capitellidae</taxon>
        <taxon>Capitella</taxon>
    </lineage>
</organism>
<dbReference type="SUPFAM" id="SSF81321">
    <property type="entry name" value="Family A G protein-coupled receptor-like"/>
    <property type="match status" value="1"/>
</dbReference>
<keyword evidence="5" id="KW-0297">G-protein coupled receptor</keyword>
<dbReference type="PRINTS" id="PR00237">
    <property type="entry name" value="GPCRRHODOPSN"/>
</dbReference>
<reference evidence="13" key="3">
    <citation type="submission" date="2015-06" db="UniProtKB">
        <authorList>
            <consortium name="EnsemblMetazoa"/>
        </authorList>
    </citation>
    <scope>IDENTIFICATION</scope>
</reference>
<evidence type="ECO:0000256" key="2">
    <source>
        <dbReference type="ARBA" id="ARBA00022475"/>
    </source>
</evidence>
<sequence length="346" mass="39533">MEITEAAASTYLPELISAVTYNPLDWYHWALLHIEVATIAGFVLNGVVIVAFMKTNLLLDERPAFQLIFNLALSDFCSALFVQPYVVFVFTEAGQQIVQDQKYACILAVASTVLVVDSSMVAIFMMTCERLLAVLFPLYHLRVVTKKHCKVAIILSWLWIFGKNITIFIWNDRKSGELCTTPNVMTEVYYNYIFSPIQYGSLVMIALGNFLMLIRVLTSRGQLQKAKQKQKNGQSRMVKMVLVIVASLYLCWIPFMVSSNVVGYFVNRGVLPPKWLMIVYDFTRGMPLYNTFLNPLIYIWQIHKCREAIMKFSKTADPDMPGEAENRQTHAYRGINCPGFNNNYCN</sequence>
<dbReference type="Gene3D" id="1.20.1070.10">
    <property type="entry name" value="Rhodopsin 7-helix transmembrane proteins"/>
    <property type="match status" value="1"/>
</dbReference>
<dbReference type="InterPro" id="IPR017452">
    <property type="entry name" value="GPCR_Rhodpsn_7TM"/>
</dbReference>
<dbReference type="PANTHER" id="PTHR24246">
    <property type="entry name" value="OLFACTORY RECEPTOR AND ADENOSINE RECEPTOR"/>
    <property type="match status" value="1"/>
</dbReference>
<dbReference type="GO" id="GO:0005886">
    <property type="term" value="C:plasma membrane"/>
    <property type="evidence" value="ECO:0007669"/>
    <property type="project" value="UniProtKB-SubCell"/>
</dbReference>
<evidence type="ECO:0000313" key="14">
    <source>
        <dbReference type="Proteomes" id="UP000014760"/>
    </source>
</evidence>
<comment type="subcellular location">
    <subcellularLocation>
        <location evidence="1">Cell membrane</location>
        <topology evidence="1">Multi-pass membrane protein</topology>
    </subcellularLocation>
</comment>
<keyword evidence="4 10" id="KW-1133">Transmembrane helix</keyword>
<dbReference type="PANTHER" id="PTHR24246:SF27">
    <property type="entry name" value="ADENOSINE RECEPTOR, ISOFORM A"/>
    <property type="match status" value="1"/>
</dbReference>
<dbReference type="STRING" id="283909.R7TML4"/>
<keyword evidence="3 10" id="KW-0812">Transmembrane</keyword>
<dbReference type="GO" id="GO:0004930">
    <property type="term" value="F:G protein-coupled receptor activity"/>
    <property type="evidence" value="ECO:0007669"/>
    <property type="project" value="UniProtKB-KW"/>
</dbReference>
<dbReference type="AlphaFoldDB" id="R7TML4"/>
<evidence type="ECO:0000256" key="1">
    <source>
        <dbReference type="ARBA" id="ARBA00004651"/>
    </source>
</evidence>
<evidence type="ECO:0000313" key="13">
    <source>
        <dbReference type="EnsemblMetazoa" id="CapteP202999"/>
    </source>
</evidence>